<dbReference type="EMBL" id="BABT02000129">
    <property type="protein sequence ID" value="GAA97670.1"/>
    <property type="molecule type" value="Genomic_DNA"/>
</dbReference>
<evidence type="ECO:0000256" key="1">
    <source>
        <dbReference type="ARBA" id="ARBA00004389"/>
    </source>
</evidence>
<dbReference type="Gene3D" id="1.10.287.110">
    <property type="entry name" value="DnaJ domain"/>
    <property type="match status" value="1"/>
</dbReference>
<dbReference type="FunFam" id="1.10.287.110:FF:000070">
    <property type="entry name" value="Endoplasmic reticulum protein, putative"/>
    <property type="match status" value="1"/>
</dbReference>
<dbReference type="GO" id="GO:0030544">
    <property type="term" value="F:Hsp70 protein binding"/>
    <property type="evidence" value="ECO:0007669"/>
    <property type="project" value="TreeGrafter"/>
</dbReference>
<dbReference type="InterPro" id="IPR015399">
    <property type="entry name" value="DUF1977_DnaJ-like"/>
</dbReference>
<feature type="region of interest" description="Disordered" evidence="6">
    <location>
        <begin position="1183"/>
        <end position="1206"/>
    </location>
</feature>
<feature type="domain" description="J" evidence="7">
    <location>
        <begin position="132"/>
        <end position="196"/>
    </location>
</feature>
<dbReference type="eggNOG" id="KOG0714">
    <property type="taxonomic scope" value="Eukaryota"/>
</dbReference>
<comment type="subcellular location">
    <subcellularLocation>
        <location evidence="1">Endoplasmic reticulum membrane</location>
        <topology evidence="1">Single-pass membrane protein</topology>
    </subcellularLocation>
</comment>
<feature type="region of interest" description="Disordered" evidence="6">
    <location>
        <begin position="58"/>
        <end position="111"/>
    </location>
</feature>
<keyword evidence="3" id="KW-0256">Endoplasmic reticulum</keyword>
<comment type="caution">
    <text evidence="8">The sequence shown here is derived from an EMBL/GenBank/DDBJ whole genome shotgun (WGS) entry which is preliminary data.</text>
</comment>
<evidence type="ECO:0000256" key="3">
    <source>
        <dbReference type="ARBA" id="ARBA00022824"/>
    </source>
</evidence>
<dbReference type="HOGENOM" id="CLU_258147_0_0_1"/>
<feature type="compositionally biased region" description="Basic and acidic residues" evidence="6">
    <location>
        <begin position="1183"/>
        <end position="1195"/>
    </location>
</feature>
<dbReference type="InterPro" id="IPR018253">
    <property type="entry name" value="DnaJ_domain_CS"/>
</dbReference>
<dbReference type="PANTHER" id="PTHR43908:SF3">
    <property type="entry name" value="AT29763P-RELATED"/>
    <property type="match status" value="1"/>
</dbReference>
<organism evidence="8 9">
    <name type="scientific">Mixia osmundae (strain CBS 9802 / IAM 14324 / JCM 22182 / KY 12970)</name>
    <dbReference type="NCBI Taxonomy" id="764103"/>
    <lineage>
        <taxon>Eukaryota</taxon>
        <taxon>Fungi</taxon>
        <taxon>Dikarya</taxon>
        <taxon>Basidiomycota</taxon>
        <taxon>Pucciniomycotina</taxon>
        <taxon>Mixiomycetes</taxon>
        <taxon>Mixiales</taxon>
        <taxon>Mixiaceae</taxon>
        <taxon>Mixia</taxon>
    </lineage>
</organism>
<dbReference type="SMART" id="SM00271">
    <property type="entry name" value="DnaJ"/>
    <property type="match status" value="1"/>
</dbReference>
<feature type="compositionally biased region" description="Basic and acidic residues" evidence="6">
    <location>
        <begin position="595"/>
        <end position="604"/>
    </location>
</feature>
<feature type="region of interest" description="Disordered" evidence="6">
    <location>
        <begin position="1096"/>
        <end position="1115"/>
    </location>
</feature>
<dbReference type="InterPro" id="IPR051100">
    <property type="entry name" value="DnaJ_subfamily_B/C"/>
</dbReference>
<keyword evidence="4" id="KW-1133">Transmembrane helix</keyword>
<dbReference type="GO" id="GO:0005789">
    <property type="term" value="C:endoplasmic reticulum membrane"/>
    <property type="evidence" value="ECO:0007669"/>
    <property type="project" value="UniProtKB-SubCell"/>
</dbReference>
<evidence type="ECO:0000256" key="4">
    <source>
        <dbReference type="ARBA" id="ARBA00022989"/>
    </source>
</evidence>
<feature type="compositionally biased region" description="Polar residues" evidence="6">
    <location>
        <begin position="1321"/>
        <end position="1344"/>
    </location>
</feature>
<sequence>MEHNRDEAQRSLAVAERHLANGKYDAALRFIKKSQALYPLPSADALEKLVQTSMAAGSGAAGMNGHAQSEGASASTSSAETHPSGQGLKHRAAQSASPSSATAKGKAKEEQREYTAEQAALVKRVRMCKPAAYYDILALDKACTDTDIKKAYRRLALGLHPDKNGCPGADEAFKSVGKAFQILSDKDKRRMFDQCGADPDDRSSRAAAASAGTRFAGARSANGFGDEINAEDLFNMFFGGAQSGFGGTGVRFGGGSPMFFGPGMQTFSTGGMPRRAQRAGGQQQQEEHVPTPAWLQLLPLILLGLFSLLTQLPSLFTTQPPPNPSYAFEPSSYHTACLETTRSHYTYCVNPTQFAVHPIYSAILEQNPDLLPFNMPEQTDGTALPVSHRNEMLQKQLISTLPILTRSMSSSAKGAEKLRVPSNLRRFEETIEENYIHMLQVRCQREMEDRTERIQREKGLFGIGADWAKIRKMQQERSLHCQKLRAAGYNVVYTIHVGRMLTSTRTHNASRLTSLVGSVVSLLSPVDKHIDSIPTHRKTPASAPDCHRTLPHPPPRILCRPQDRAERLVDMICTESPKTTRLQLSIPRTRQHDLKLISEDRPGSEDLSPTPTLVTHAKGPIRRDDAFTPGSRTPTQPSLAAAACDPPELAGPPIEPSSDAQSLPVLPALSPIDFTATSMASLFKRADIVQATPTERLGKPLEVSPFFGGSINHRAVQGIDESETKAVPHPLTADALTLLDSQSASAKGEKGEDLIPHAISPSSIDVGFPAAVSLKSEKKSLSAAAAPFVPKPATLATSISASSLSDYITFDSCARSKYSSHTEAKLAPLDELQDIVAQLPVTKNLATRKTTGSMRSTSHLRTAALDITSRMAAVETFRETTTTPKRAQHQSKLVALPIFAPDQQTLLTSLAASLTGGQSLQSPYASPVPVAVMSVNKASDVTRSSLGELSVSSNVESAVPPSPGLSEILDQSCSICDESSILITPASLAIKREEKHYTSPDKLIPSLVGPGNLPYARCPSGIDALILPDVKVYPEYQGGGLHFALGRARYKASIVQKSIHAREVKRDQTQQRGYAQRLADGLQLAFAGPDGDAVNTAKSFPSPPPPPNSVVSATGEDQDDVWQAKIEALRKQQNVAAIQLYEQQQKIIAYNFVLLQSMLKPGMAAVVPSDSTADISGQRVRFEVPTEHEDNKENSRSSAGGPNHVASMSKPCSMDFKIAQAFTIYRDPAVSKVGGARADACNSAKSDTTLRAMRQRNLNSTETRSSRAHSWRRKEPAQSGATIDAGILDAGKNAGKSGSKMGRSGSDSHTASASLPRKPLQTIQKPGQAAVTRSTVRRASSTLR</sequence>
<dbReference type="Proteomes" id="UP000009131">
    <property type="component" value="Unassembled WGS sequence"/>
</dbReference>
<evidence type="ECO:0000256" key="5">
    <source>
        <dbReference type="ARBA" id="ARBA00023136"/>
    </source>
</evidence>
<dbReference type="PANTHER" id="PTHR43908">
    <property type="entry name" value="AT29763P-RELATED"/>
    <property type="match status" value="1"/>
</dbReference>
<feature type="region of interest" description="Disordered" evidence="6">
    <location>
        <begin position="1255"/>
        <end position="1344"/>
    </location>
</feature>
<keyword evidence="9" id="KW-1185">Reference proteome</keyword>
<protein>
    <recommendedName>
        <fullName evidence="7">J domain-containing protein</fullName>
    </recommendedName>
</protein>
<name>G7E4B0_MIXOS</name>
<dbReference type="SUPFAM" id="SSF46565">
    <property type="entry name" value="Chaperone J-domain"/>
    <property type="match status" value="1"/>
</dbReference>
<dbReference type="OrthoDB" id="1507364at2759"/>
<evidence type="ECO:0000313" key="9">
    <source>
        <dbReference type="Proteomes" id="UP000009131"/>
    </source>
</evidence>
<dbReference type="PRINTS" id="PR00625">
    <property type="entry name" value="JDOMAIN"/>
</dbReference>
<evidence type="ECO:0000313" key="8">
    <source>
        <dbReference type="EMBL" id="GAA97670.1"/>
    </source>
</evidence>
<dbReference type="PROSITE" id="PS00636">
    <property type="entry name" value="DNAJ_1"/>
    <property type="match status" value="1"/>
</dbReference>
<reference evidence="8 9" key="1">
    <citation type="journal article" date="2011" name="J. Gen. Appl. Microbiol.">
        <title>Draft genome sequencing of the enigmatic basidiomycete Mixia osmundae.</title>
        <authorList>
            <person name="Nishida H."/>
            <person name="Nagatsuka Y."/>
            <person name="Sugiyama J."/>
        </authorList>
    </citation>
    <scope>NUCLEOTIDE SEQUENCE [LARGE SCALE GENOMIC DNA]</scope>
    <source>
        <strain evidence="9">CBS 9802 / IAM 14324 / JCM 22182 / KY 12970</strain>
    </source>
</reference>
<dbReference type="CDD" id="cd06257">
    <property type="entry name" value="DnaJ"/>
    <property type="match status" value="1"/>
</dbReference>
<accession>G7E4B0</accession>
<keyword evidence="5" id="KW-0472">Membrane</keyword>
<keyword evidence="2" id="KW-0812">Transmembrane</keyword>
<dbReference type="PROSITE" id="PS50076">
    <property type="entry name" value="DNAJ_2"/>
    <property type="match status" value="1"/>
</dbReference>
<evidence type="ECO:0000256" key="2">
    <source>
        <dbReference type="ARBA" id="ARBA00022692"/>
    </source>
</evidence>
<evidence type="ECO:0000259" key="7">
    <source>
        <dbReference type="PROSITE" id="PS50076"/>
    </source>
</evidence>
<dbReference type="RefSeq" id="XP_014568324.1">
    <property type="nucleotide sequence ID" value="XM_014712838.1"/>
</dbReference>
<reference evidence="8 9" key="2">
    <citation type="journal article" date="2012" name="Open Biol.">
        <title>Characteristics of nucleosomes and linker DNA regions on the genome of the basidiomycete Mixia osmundae revealed by mono- and dinucleosome mapping.</title>
        <authorList>
            <person name="Nishida H."/>
            <person name="Kondo S."/>
            <person name="Matsumoto T."/>
            <person name="Suzuki Y."/>
            <person name="Yoshikawa H."/>
            <person name="Taylor T.D."/>
            <person name="Sugiyama J."/>
        </authorList>
    </citation>
    <scope>NUCLEOTIDE SEQUENCE [LARGE SCALE GENOMIC DNA]</scope>
    <source>
        <strain evidence="9">CBS 9802 / IAM 14324 / JCM 22182 / KY 12970</strain>
    </source>
</reference>
<feature type="region of interest" description="Disordered" evidence="6">
    <location>
        <begin position="531"/>
        <end position="556"/>
    </location>
</feature>
<feature type="region of interest" description="Disordered" evidence="6">
    <location>
        <begin position="595"/>
        <end position="662"/>
    </location>
</feature>
<dbReference type="InParanoid" id="G7E4B0"/>
<feature type="compositionally biased region" description="Low complexity" evidence="6">
    <location>
        <begin position="58"/>
        <end position="81"/>
    </location>
</feature>
<gene>
    <name evidence="8" type="primary">Mo04348</name>
    <name evidence="8" type="ORF">E5Q_04348</name>
</gene>
<feature type="compositionally biased region" description="Low complexity" evidence="6">
    <location>
        <begin position="1295"/>
        <end position="1308"/>
    </location>
</feature>
<evidence type="ECO:0000256" key="6">
    <source>
        <dbReference type="SAM" id="MobiDB-lite"/>
    </source>
</evidence>
<feature type="compositionally biased region" description="Low complexity" evidence="6">
    <location>
        <begin position="93"/>
        <end position="103"/>
    </location>
</feature>
<dbReference type="InterPro" id="IPR036869">
    <property type="entry name" value="J_dom_sf"/>
</dbReference>
<dbReference type="Pfam" id="PF00226">
    <property type="entry name" value="DnaJ"/>
    <property type="match status" value="1"/>
</dbReference>
<dbReference type="InterPro" id="IPR001623">
    <property type="entry name" value="DnaJ_domain"/>
</dbReference>
<dbReference type="Pfam" id="PF09320">
    <property type="entry name" value="DUF1977"/>
    <property type="match status" value="1"/>
</dbReference>
<dbReference type="GO" id="GO:0071218">
    <property type="term" value="P:cellular response to misfolded protein"/>
    <property type="evidence" value="ECO:0007669"/>
    <property type="project" value="TreeGrafter"/>
</dbReference>
<dbReference type="STRING" id="764103.G7E4B0"/>
<proteinExistence type="predicted"/>